<evidence type="ECO:0000259" key="5">
    <source>
        <dbReference type="Pfam" id="PF03466"/>
    </source>
</evidence>
<organism evidence="6 7">
    <name type="scientific">Streptomyces yunnanensis</name>
    <dbReference type="NCBI Taxonomy" id="156453"/>
    <lineage>
        <taxon>Bacteria</taxon>
        <taxon>Bacillati</taxon>
        <taxon>Actinomycetota</taxon>
        <taxon>Actinomycetes</taxon>
        <taxon>Kitasatosporales</taxon>
        <taxon>Streptomycetaceae</taxon>
        <taxon>Streptomyces</taxon>
    </lineage>
</organism>
<dbReference type="EMBL" id="CP095749">
    <property type="protein sequence ID" value="WEB45596.1"/>
    <property type="molecule type" value="Genomic_DNA"/>
</dbReference>
<evidence type="ECO:0000313" key="6">
    <source>
        <dbReference type="EMBL" id="WEB45596.1"/>
    </source>
</evidence>
<dbReference type="InterPro" id="IPR005119">
    <property type="entry name" value="LysR_subst-bd"/>
</dbReference>
<accession>A0ABY8APT8</accession>
<dbReference type="Pfam" id="PF03466">
    <property type="entry name" value="LysR_substrate"/>
    <property type="match status" value="1"/>
</dbReference>
<dbReference type="PANTHER" id="PTHR30346">
    <property type="entry name" value="TRANSCRIPTIONAL DUAL REGULATOR HCAR-RELATED"/>
    <property type="match status" value="1"/>
</dbReference>
<feature type="domain" description="LysR substrate-binding" evidence="5">
    <location>
        <begin position="4"/>
        <end position="142"/>
    </location>
</feature>
<dbReference type="SUPFAM" id="SSF53850">
    <property type="entry name" value="Periplasmic binding protein-like II"/>
    <property type="match status" value="1"/>
</dbReference>
<evidence type="ECO:0000256" key="2">
    <source>
        <dbReference type="ARBA" id="ARBA00023015"/>
    </source>
</evidence>
<comment type="similarity">
    <text evidence="1">Belongs to the LysR transcriptional regulatory family.</text>
</comment>
<keyword evidence="7" id="KW-1185">Reference proteome</keyword>
<gene>
    <name evidence="6" type="ORF">MOV08_07480</name>
</gene>
<keyword evidence="3" id="KW-0238">DNA-binding</keyword>
<dbReference type="Proteomes" id="UP001218629">
    <property type="component" value="Chromosome"/>
</dbReference>
<keyword evidence="4" id="KW-0804">Transcription</keyword>
<evidence type="ECO:0000256" key="4">
    <source>
        <dbReference type="ARBA" id="ARBA00023163"/>
    </source>
</evidence>
<evidence type="ECO:0000313" key="7">
    <source>
        <dbReference type="Proteomes" id="UP001218629"/>
    </source>
</evidence>
<name>A0ABY8APT8_9ACTN</name>
<reference evidence="6 7" key="1">
    <citation type="submission" date="2022-03" db="EMBL/GenBank/DDBJ databases">
        <title>Streptomyces yunnanensis P86,complete genome.</title>
        <authorList>
            <person name="Chen S."/>
            <person name="Zhang Q."/>
        </authorList>
    </citation>
    <scope>NUCLEOTIDE SEQUENCE [LARGE SCALE GENOMIC DNA]</scope>
    <source>
        <strain evidence="6 7">P86</strain>
    </source>
</reference>
<evidence type="ECO:0000256" key="1">
    <source>
        <dbReference type="ARBA" id="ARBA00009437"/>
    </source>
</evidence>
<protein>
    <submittedName>
        <fullName evidence="6">LysR substrate-binding domain-containing protein</fullName>
    </submittedName>
</protein>
<keyword evidence="2" id="KW-0805">Transcription regulation</keyword>
<sequence>MEAAVLGDHPDQELSPPAGVALHTIVTEPVFALMAAAHPLALREEVPLTELLEEDWGVPRPDGDRTREYWESTCSRRDRVPSAPYEAEGRQLIEIVRAGLAVSLCQATFIEVPGVTVRPLVGNPLWYRHMLAWHHDGPLAPYGTEILRRVTDGYLSTCADSPVYARWRAQNPQAATPAGRSPSAQS</sequence>
<dbReference type="PANTHER" id="PTHR30346:SF30">
    <property type="entry name" value="SMALL NEUTRAL PROTEASE REGULATORY PROTEIN"/>
    <property type="match status" value="1"/>
</dbReference>
<dbReference type="Gene3D" id="3.40.190.10">
    <property type="entry name" value="Periplasmic binding protein-like II"/>
    <property type="match status" value="2"/>
</dbReference>
<proteinExistence type="inferred from homology"/>
<evidence type="ECO:0000256" key="3">
    <source>
        <dbReference type="ARBA" id="ARBA00023125"/>
    </source>
</evidence>